<name>A0A7N2M2U0_QUELO</name>
<sequence>MEVETRESFIYHKAFLEHREQVIQRDRLAPPRVLPVHKSLPSIGSHKPLLYSMEELADMTDNFNEKNLIGETLFSKLYRGTIRHGWLPFEDWVVTVKIWDYTLPTSCYLNANEITNEEVMFLTQPSAKQHPNVVNLLGYSNRRFLEAVVYDLNPLDTVHNLATTGSLTWLQRIKVALGFARALEFLHDPKKPYLVRNINAAHIILDQDCNPKIFDFSTMSGGILGKLTRLKEQLLTVGYDDPEDFPLGGPEEGGFEVTYHDVFSYGVVLLGLITKRIVDKEDTLKTLVYRWAWKHYRPNRYLVHESLVEDPGFYASDGIMITELAMRCIQIELDKRPSMKDVVKRLEGSQAVQLYGNVVGIYEVDSCIWFQRRMRSANMMYIAWEALLEEQVITFLFTCAFDWIWGQRFRQRKRSEKKNRSSKLLIDVLDRVVN</sequence>
<dbReference type="InParanoid" id="A0A7N2M2U0"/>
<evidence type="ECO:0000256" key="2">
    <source>
        <dbReference type="ARBA" id="ARBA00022840"/>
    </source>
</evidence>
<dbReference type="GO" id="GO:0005886">
    <property type="term" value="C:plasma membrane"/>
    <property type="evidence" value="ECO:0007669"/>
    <property type="project" value="TreeGrafter"/>
</dbReference>
<keyword evidence="1" id="KW-0547">Nucleotide-binding</keyword>
<dbReference type="AlphaFoldDB" id="A0A7N2M2U0"/>
<accession>A0A7N2M2U0</accession>
<organism evidence="4 5">
    <name type="scientific">Quercus lobata</name>
    <name type="common">Valley oak</name>
    <dbReference type="NCBI Taxonomy" id="97700"/>
    <lineage>
        <taxon>Eukaryota</taxon>
        <taxon>Viridiplantae</taxon>
        <taxon>Streptophyta</taxon>
        <taxon>Embryophyta</taxon>
        <taxon>Tracheophyta</taxon>
        <taxon>Spermatophyta</taxon>
        <taxon>Magnoliopsida</taxon>
        <taxon>eudicotyledons</taxon>
        <taxon>Gunneridae</taxon>
        <taxon>Pentapetalae</taxon>
        <taxon>rosids</taxon>
        <taxon>fabids</taxon>
        <taxon>Fagales</taxon>
        <taxon>Fagaceae</taxon>
        <taxon>Quercus</taxon>
    </lineage>
</organism>
<evidence type="ECO:0000313" key="5">
    <source>
        <dbReference type="Proteomes" id="UP000594261"/>
    </source>
</evidence>
<dbReference type="GO" id="GO:0004713">
    <property type="term" value="F:protein tyrosine kinase activity"/>
    <property type="evidence" value="ECO:0007669"/>
    <property type="project" value="InterPro"/>
</dbReference>
<dbReference type="SUPFAM" id="SSF56112">
    <property type="entry name" value="Protein kinase-like (PK-like)"/>
    <property type="match status" value="1"/>
</dbReference>
<keyword evidence="2" id="KW-0067">ATP-binding</keyword>
<dbReference type="GO" id="GO:0005524">
    <property type="term" value="F:ATP binding"/>
    <property type="evidence" value="ECO:0007669"/>
    <property type="project" value="UniProtKB-KW"/>
</dbReference>
<evidence type="ECO:0000259" key="3">
    <source>
        <dbReference type="PROSITE" id="PS50011"/>
    </source>
</evidence>
<evidence type="ECO:0000313" key="4">
    <source>
        <dbReference type="EnsemblPlants" id="QL07p011918:mrna"/>
    </source>
</evidence>
<dbReference type="EnsemblPlants" id="QL07p011918:mrna">
    <property type="protein sequence ID" value="QL07p011918:mrna"/>
    <property type="gene ID" value="QL07p011918"/>
</dbReference>
<keyword evidence="5" id="KW-1185">Reference proteome</keyword>
<dbReference type="InterPro" id="IPR000719">
    <property type="entry name" value="Prot_kinase_dom"/>
</dbReference>
<protein>
    <recommendedName>
        <fullName evidence="3">Protein kinase domain-containing protein</fullName>
    </recommendedName>
</protein>
<dbReference type="InterPro" id="IPR020635">
    <property type="entry name" value="Tyr_kinase_cat_dom"/>
</dbReference>
<dbReference type="Proteomes" id="UP000594261">
    <property type="component" value="Chromosome 7"/>
</dbReference>
<dbReference type="InterPro" id="IPR011009">
    <property type="entry name" value="Kinase-like_dom_sf"/>
</dbReference>
<reference evidence="4" key="2">
    <citation type="submission" date="2021-01" db="UniProtKB">
        <authorList>
            <consortium name="EnsemblPlants"/>
        </authorList>
    </citation>
    <scope>IDENTIFICATION</scope>
</reference>
<dbReference type="PROSITE" id="PS50011">
    <property type="entry name" value="PROTEIN_KINASE_DOM"/>
    <property type="match status" value="1"/>
</dbReference>
<evidence type="ECO:0000256" key="1">
    <source>
        <dbReference type="ARBA" id="ARBA00022741"/>
    </source>
</evidence>
<dbReference type="SMART" id="SM00219">
    <property type="entry name" value="TyrKc"/>
    <property type="match status" value="1"/>
</dbReference>
<dbReference type="Gene3D" id="3.30.200.20">
    <property type="entry name" value="Phosphorylase Kinase, domain 1"/>
    <property type="match status" value="1"/>
</dbReference>
<dbReference type="Gene3D" id="1.10.510.10">
    <property type="entry name" value="Transferase(Phosphotransferase) domain 1"/>
    <property type="match status" value="1"/>
</dbReference>
<reference evidence="4 5" key="1">
    <citation type="journal article" date="2016" name="G3 (Bethesda)">
        <title>First Draft Assembly and Annotation of the Genome of a California Endemic Oak Quercus lobata Nee (Fagaceae).</title>
        <authorList>
            <person name="Sork V.L."/>
            <person name="Fitz-Gibbon S.T."/>
            <person name="Puiu D."/>
            <person name="Crepeau M."/>
            <person name="Gugger P.F."/>
            <person name="Sherman R."/>
            <person name="Stevens K."/>
            <person name="Langley C.H."/>
            <person name="Pellegrini M."/>
            <person name="Salzberg S.L."/>
        </authorList>
    </citation>
    <scope>NUCLEOTIDE SEQUENCE [LARGE SCALE GENOMIC DNA]</scope>
    <source>
        <strain evidence="4 5">cv. SW786</strain>
    </source>
</reference>
<proteinExistence type="predicted"/>
<dbReference type="PANTHER" id="PTHR27001">
    <property type="entry name" value="OS01G0253100 PROTEIN"/>
    <property type="match status" value="1"/>
</dbReference>
<dbReference type="Gramene" id="QL07p011918:mrna">
    <property type="protein sequence ID" value="QL07p011918:mrna"/>
    <property type="gene ID" value="QL07p011918"/>
</dbReference>
<dbReference type="Pfam" id="PF07714">
    <property type="entry name" value="PK_Tyr_Ser-Thr"/>
    <property type="match status" value="1"/>
</dbReference>
<dbReference type="EMBL" id="LRBV02000007">
    <property type="status" value="NOT_ANNOTATED_CDS"/>
    <property type="molecule type" value="Genomic_DNA"/>
</dbReference>
<feature type="domain" description="Protein kinase" evidence="3">
    <location>
        <begin position="63"/>
        <end position="352"/>
    </location>
</feature>
<dbReference type="OMA" id="RMRSANM"/>
<dbReference type="PANTHER" id="PTHR27001:SF931">
    <property type="entry name" value="OS11G0664100 PROTEIN"/>
    <property type="match status" value="1"/>
</dbReference>
<dbReference type="InterPro" id="IPR001245">
    <property type="entry name" value="Ser-Thr/Tyr_kinase_cat_dom"/>
</dbReference>